<gene>
    <name evidence="2" type="ORF">UFOPK2399_01248</name>
</gene>
<dbReference type="Pfam" id="PF01882">
    <property type="entry name" value="DUF58"/>
    <property type="match status" value="1"/>
</dbReference>
<dbReference type="SUPFAM" id="SSF53300">
    <property type="entry name" value="vWA-like"/>
    <property type="match status" value="1"/>
</dbReference>
<sequence length="307" mass="33103">MTGFADVVAGPRAGAAPGPGNVSVKSLEALEIAIGRRVDGLLAGDYRSAFTGVGSELAQVRPYQAGDDVRRIEWNVTARTGVPHSRVELAERVLVTWLVLDASASMAFGTADRRKADVAEGVALALGHAATRRGNRLGLVAFGAGEPRLRRARQGRRALLDTLAAVREGPAGDGTLSDGLSIVNGVARQRSLVAVVSDFRGPREWRRPLLHVAARHPTLAIEIRDPREQELQDVGELRLVDPETGRQLRVDTSSAKLRRRFAEAAAVERRSLETLFASAGVRHVVLSTEGDWLRPLAAFLRRSDRVG</sequence>
<feature type="domain" description="DUF58" evidence="1">
    <location>
        <begin position="59"/>
        <end position="269"/>
    </location>
</feature>
<dbReference type="PANTHER" id="PTHR33608">
    <property type="entry name" value="BLL2464 PROTEIN"/>
    <property type="match status" value="1"/>
</dbReference>
<evidence type="ECO:0000259" key="1">
    <source>
        <dbReference type="Pfam" id="PF01882"/>
    </source>
</evidence>
<dbReference type="EMBL" id="CAEZXP010000003">
    <property type="protein sequence ID" value="CAB4699387.1"/>
    <property type="molecule type" value="Genomic_DNA"/>
</dbReference>
<evidence type="ECO:0000313" key="2">
    <source>
        <dbReference type="EMBL" id="CAB4699387.1"/>
    </source>
</evidence>
<dbReference type="PANTHER" id="PTHR33608:SF6">
    <property type="entry name" value="BLL2464 PROTEIN"/>
    <property type="match status" value="1"/>
</dbReference>
<name>A0A6J6PKW6_9ZZZZ</name>
<dbReference type="InterPro" id="IPR036465">
    <property type="entry name" value="vWFA_dom_sf"/>
</dbReference>
<dbReference type="InterPro" id="IPR002881">
    <property type="entry name" value="DUF58"/>
</dbReference>
<proteinExistence type="predicted"/>
<accession>A0A6J6PKW6</accession>
<organism evidence="2">
    <name type="scientific">freshwater metagenome</name>
    <dbReference type="NCBI Taxonomy" id="449393"/>
    <lineage>
        <taxon>unclassified sequences</taxon>
        <taxon>metagenomes</taxon>
        <taxon>ecological metagenomes</taxon>
    </lineage>
</organism>
<reference evidence="2" key="1">
    <citation type="submission" date="2020-05" db="EMBL/GenBank/DDBJ databases">
        <authorList>
            <person name="Chiriac C."/>
            <person name="Salcher M."/>
            <person name="Ghai R."/>
            <person name="Kavagutti S V."/>
        </authorList>
    </citation>
    <scope>NUCLEOTIDE SEQUENCE</scope>
</reference>
<dbReference type="AlphaFoldDB" id="A0A6J6PKW6"/>
<protein>
    <submittedName>
        <fullName evidence="2">Unannotated protein</fullName>
    </submittedName>
</protein>